<reference evidence="1 2" key="1">
    <citation type="journal article" date="2018" name="Int. J. Syst. Evol. Microbiol.">
        <title>Adhaeribacter swui sp. nov., isolated from wet mud.</title>
        <authorList>
            <person name="Kim D.U."/>
            <person name="Kim K.W."/>
            <person name="Kang M.S."/>
            <person name="Kim J.Y."/>
            <person name="Jang J.H."/>
            <person name="Kim M.K."/>
        </authorList>
    </citation>
    <scope>NUCLEOTIDE SEQUENCE [LARGE SCALE GENOMIC DNA]</scope>
    <source>
        <strain evidence="1 2">KCTC 52873</strain>
    </source>
</reference>
<evidence type="ECO:0000313" key="1">
    <source>
        <dbReference type="EMBL" id="QNF33784.1"/>
    </source>
</evidence>
<proteinExistence type="predicted"/>
<dbReference type="AlphaFoldDB" id="A0A7G7G9F0"/>
<gene>
    <name evidence="1" type="ORF">HUW51_14030</name>
</gene>
<accession>A0A7G7G9F0</accession>
<sequence length="60" mass="7145">MLKNISFYQQNKERLKKIYRGKYIVIKEQKVLGAFSTWQEACANGLKLLKNDNFLVKYCQ</sequence>
<name>A0A7G7G9F0_9BACT</name>
<evidence type="ECO:0008006" key="3">
    <source>
        <dbReference type="Google" id="ProtNLM"/>
    </source>
</evidence>
<dbReference type="KEGG" id="aswu:HUW51_14030"/>
<evidence type="ECO:0000313" key="2">
    <source>
        <dbReference type="Proteomes" id="UP000515237"/>
    </source>
</evidence>
<dbReference type="RefSeq" id="WP_185270266.1">
    <property type="nucleotide sequence ID" value="NZ_CP055156.1"/>
</dbReference>
<dbReference type="EMBL" id="CP055156">
    <property type="protein sequence ID" value="QNF33784.1"/>
    <property type="molecule type" value="Genomic_DNA"/>
</dbReference>
<organism evidence="1 2">
    <name type="scientific">Adhaeribacter swui</name>
    <dbReference type="NCBI Taxonomy" id="2086471"/>
    <lineage>
        <taxon>Bacteria</taxon>
        <taxon>Pseudomonadati</taxon>
        <taxon>Bacteroidota</taxon>
        <taxon>Cytophagia</taxon>
        <taxon>Cytophagales</taxon>
        <taxon>Hymenobacteraceae</taxon>
        <taxon>Adhaeribacter</taxon>
    </lineage>
</organism>
<protein>
    <recommendedName>
        <fullName evidence="3">DUF5678 domain-containing protein</fullName>
    </recommendedName>
</protein>
<dbReference type="Proteomes" id="UP000515237">
    <property type="component" value="Chromosome"/>
</dbReference>
<keyword evidence="2" id="KW-1185">Reference proteome</keyword>